<organism evidence="1">
    <name type="scientific">Tanacetum cinerariifolium</name>
    <name type="common">Dalmatian daisy</name>
    <name type="synonym">Chrysanthemum cinerariifolium</name>
    <dbReference type="NCBI Taxonomy" id="118510"/>
    <lineage>
        <taxon>Eukaryota</taxon>
        <taxon>Viridiplantae</taxon>
        <taxon>Streptophyta</taxon>
        <taxon>Embryophyta</taxon>
        <taxon>Tracheophyta</taxon>
        <taxon>Spermatophyta</taxon>
        <taxon>Magnoliopsida</taxon>
        <taxon>eudicotyledons</taxon>
        <taxon>Gunneridae</taxon>
        <taxon>Pentapetalae</taxon>
        <taxon>asterids</taxon>
        <taxon>campanulids</taxon>
        <taxon>Asterales</taxon>
        <taxon>Asteraceae</taxon>
        <taxon>Asteroideae</taxon>
        <taxon>Anthemideae</taxon>
        <taxon>Anthemidinae</taxon>
        <taxon>Tanacetum</taxon>
    </lineage>
</organism>
<proteinExistence type="predicted"/>
<name>A0A699XWP5_TANCI</name>
<evidence type="ECO:0000313" key="1">
    <source>
        <dbReference type="EMBL" id="GFD62780.1"/>
    </source>
</evidence>
<sequence>TSLASLEVSEESFKQAVGTGELTVGMKDSTVSGIGVSTAFRNLRAAFFIGLT</sequence>
<accession>A0A699XWP5</accession>
<protein>
    <submittedName>
        <fullName evidence="1">Uncharacterized protein</fullName>
    </submittedName>
</protein>
<comment type="caution">
    <text evidence="1">The sequence shown here is derived from an EMBL/GenBank/DDBJ whole genome shotgun (WGS) entry which is preliminary data.</text>
</comment>
<reference evidence="1" key="1">
    <citation type="journal article" date="2019" name="Sci. Rep.">
        <title>Draft genome of Tanacetum cinerariifolium, the natural source of mosquito coil.</title>
        <authorList>
            <person name="Yamashiro T."/>
            <person name="Shiraishi A."/>
            <person name="Satake H."/>
            <person name="Nakayama K."/>
        </authorList>
    </citation>
    <scope>NUCLEOTIDE SEQUENCE</scope>
</reference>
<gene>
    <name evidence="1" type="ORF">Tci_934749</name>
</gene>
<dbReference type="EMBL" id="BKCJ011943244">
    <property type="protein sequence ID" value="GFD62780.1"/>
    <property type="molecule type" value="Genomic_DNA"/>
</dbReference>
<dbReference type="AlphaFoldDB" id="A0A699XWP5"/>
<feature type="non-terminal residue" evidence="1">
    <location>
        <position position="1"/>
    </location>
</feature>